<proteinExistence type="predicted"/>
<evidence type="ECO:0000313" key="2">
    <source>
        <dbReference type="Proteomes" id="UP001232992"/>
    </source>
</evidence>
<sequence length="66" mass="7815">MLLEQILQELQEIPDENLAQIYNVIREFRLGLTQETRSPRTPGLLVGKLSDRFFDSLPEQELQEWE</sequence>
<dbReference type="EMBL" id="JAQOSQ010000027">
    <property type="protein sequence ID" value="MDJ1185181.1"/>
    <property type="molecule type" value="Genomic_DNA"/>
</dbReference>
<dbReference type="RefSeq" id="WP_283759828.1">
    <property type="nucleotide sequence ID" value="NZ_JAQOSQ010000027.1"/>
</dbReference>
<keyword evidence="2" id="KW-1185">Reference proteome</keyword>
<reference evidence="1 2" key="1">
    <citation type="submission" date="2023-01" db="EMBL/GenBank/DDBJ databases">
        <title>Novel diversity within Roseofilum (Cyanobacteria; Desertifilaceae) from marine benthic mats with descriptions of four novel species.</title>
        <authorList>
            <person name="Wang Y."/>
            <person name="Berthold D.E."/>
            <person name="Hu J."/>
            <person name="Lefler F.W."/>
            <person name="Laughinghouse H.D. IV."/>
        </authorList>
    </citation>
    <scope>NUCLEOTIDE SEQUENCE [LARGE SCALE GENOMIC DNA]</scope>
    <source>
        <strain evidence="1 2">BLCC-M143</strain>
    </source>
</reference>
<protein>
    <recommendedName>
        <fullName evidence="3">DUF2281 domain-containing protein</fullName>
    </recommendedName>
</protein>
<accession>A0ABT7C3C8</accession>
<organism evidence="1 2">
    <name type="scientific">Roseofilum casamattae BLCC-M143</name>
    <dbReference type="NCBI Taxonomy" id="3022442"/>
    <lineage>
        <taxon>Bacteria</taxon>
        <taxon>Bacillati</taxon>
        <taxon>Cyanobacteriota</taxon>
        <taxon>Cyanophyceae</taxon>
        <taxon>Desertifilales</taxon>
        <taxon>Desertifilaceae</taxon>
        <taxon>Roseofilum</taxon>
        <taxon>Roseofilum casamattae</taxon>
    </lineage>
</organism>
<gene>
    <name evidence="1" type="ORF">PMH09_18495</name>
</gene>
<evidence type="ECO:0000313" key="1">
    <source>
        <dbReference type="EMBL" id="MDJ1185181.1"/>
    </source>
</evidence>
<name>A0ABT7C3C8_9CYAN</name>
<evidence type="ECO:0008006" key="3">
    <source>
        <dbReference type="Google" id="ProtNLM"/>
    </source>
</evidence>
<comment type="caution">
    <text evidence="1">The sequence shown here is derived from an EMBL/GenBank/DDBJ whole genome shotgun (WGS) entry which is preliminary data.</text>
</comment>
<dbReference type="Proteomes" id="UP001232992">
    <property type="component" value="Unassembled WGS sequence"/>
</dbReference>